<dbReference type="Proteomes" id="UP000053176">
    <property type="component" value="Unassembled WGS sequence"/>
</dbReference>
<name>A0A101KTK1_RHILI</name>
<accession>A0A101KTK1</accession>
<evidence type="ECO:0000259" key="6">
    <source>
        <dbReference type="Pfam" id="PF00676"/>
    </source>
</evidence>
<gene>
    <name evidence="7" type="ORF">AU467_20160</name>
</gene>
<dbReference type="GO" id="GO:0006086">
    <property type="term" value="P:pyruvate decarboxylation to acetyl-CoA"/>
    <property type="evidence" value="ECO:0007669"/>
    <property type="project" value="TreeGrafter"/>
</dbReference>
<dbReference type="CDD" id="cd02000">
    <property type="entry name" value="TPP_E1_PDC_ADC_BCADC"/>
    <property type="match status" value="1"/>
</dbReference>
<dbReference type="InterPro" id="IPR050642">
    <property type="entry name" value="PDH_E1_Alpha_Subunit"/>
</dbReference>
<dbReference type="EMBL" id="LPWA01000103">
    <property type="protein sequence ID" value="KUM26655.1"/>
    <property type="molecule type" value="Genomic_DNA"/>
</dbReference>
<keyword evidence="2" id="KW-0560">Oxidoreductase</keyword>
<evidence type="ECO:0000313" key="8">
    <source>
        <dbReference type="Proteomes" id="UP000053176"/>
    </source>
</evidence>
<keyword evidence="3" id="KW-0786">Thiamine pyrophosphate</keyword>
<evidence type="ECO:0000256" key="5">
    <source>
        <dbReference type="ARBA" id="ARBA00051231"/>
    </source>
</evidence>
<organism evidence="7 8">
    <name type="scientific">Rhizobium loti</name>
    <name type="common">Mesorhizobium loti</name>
    <dbReference type="NCBI Taxonomy" id="381"/>
    <lineage>
        <taxon>Bacteria</taxon>
        <taxon>Pseudomonadati</taxon>
        <taxon>Pseudomonadota</taxon>
        <taxon>Alphaproteobacteria</taxon>
        <taxon>Hyphomicrobiales</taxon>
        <taxon>Phyllobacteriaceae</taxon>
        <taxon>Mesorhizobium</taxon>
    </lineage>
</organism>
<proteinExistence type="predicted"/>
<feature type="domain" description="Dehydrogenase E1 component" evidence="6">
    <location>
        <begin position="15"/>
        <end position="310"/>
    </location>
</feature>
<comment type="cofactor">
    <cofactor evidence="1">
        <name>thiamine diphosphate</name>
        <dbReference type="ChEBI" id="CHEBI:58937"/>
    </cofactor>
</comment>
<evidence type="ECO:0000313" key="7">
    <source>
        <dbReference type="EMBL" id="KUM26655.1"/>
    </source>
</evidence>
<evidence type="ECO:0000256" key="4">
    <source>
        <dbReference type="ARBA" id="ARBA00025211"/>
    </source>
</evidence>
<evidence type="ECO:0000256" key="3">
    <source>
        <dbReference type="ARBA" id="ARBA00023052"/>
    </source>
</evidence>
<reference evidence="7 8" key="1">
    <citation type="submission" date="2015-12" db="EMBL/GenBank/DDBJ databases">
        <title>Draft genome sequence of Mesorhizobium sp. UFLA 01-765, a multitolerant efficient symbiont and plant-growth promoting strain isolated from Zn-mining soil using Leucaena leucocephala as a trap plant.</title>
        <authorList>
            <person name="Rangel W.M."/>
            <person name="Thijs S."/>
            <person name="Longatti S.M."/>
            <person name="Moreira F.M."/>
            <person name="Weyens N."/>
            <person name="Vangronsveld J."/>
            <person name="Van Hamme J.D."/>
            <person name="Bottos E.M."/>
            <person name="Rineau F."/>
        </authorList>
    </citation>
    <scope>NUCLEOTIDE SEQUENCE [LARGE SCALE GENOMIC DNA]</scope>
    <source>
        <strain evidence="7 8">UFLA 01-765</strain>
    </source>
</reference>
<sequence>MSNILPSELAQKMYYHMARIRRFEDKVITLVDDNEIAGVCHEYSGQEAVAVGICSALSASDIVTSTHRGHGHTLAKGGDVGRMFAELLARTTGYNQGRGGSMHIADVGLGIFGANGIVGAGAPIACGAAHKFKAAGENRVAVSFFGDGAINQGVVHEAMNLAAIWKLPVIFICENNQYAISTPLREVTILEPHVRARAYGMPGVAVDGMDVEAVYHAAITAVERARSGNGPTFIECLTYRYFGHYTGERHMKMTYRTQEELESWKLKDPIKSWTARIVESGLCSLKDIQAIDAEIETEIQRGVDFARSGPLPVSAEALDCMYAVPYPNTPAWGIES</sequence>
<comment type="catalytic activity">
    <reaction evidence="5">
        <text>N(6)-[(R)-lipoyl]-L-lysyl-[protein] + pyruvate + H(+) = N(6)-[(R)-S(8)-acetyldihydrolipoyl]-L-lysyl-[protein] + CO2</text>
        <dbReference type="Rhea" id="RHEA:19189"/>
        <dbReference type="Rhea" id="RHEA-COMP:10474"/>
        <dbReference type="Rhea" id="RHEA-COMP:10478"/>
        <dbReference type="ChEBI" id="CHEBI:15361"/>
        <dbReference type="ChEBI" id="CHEBI:15378"/>
        <dbReference type="ChEBI" id="CHEBI:16526"/>
        <dbReference type="ChEBI" id="CHEBI:83099"/>
        <dbReference type="ChEBI" id="CHEBI:83111"/>
        <dbReference type="EC" id="1.2.4.1"/>
    </reaction>
</comment>
<dbReference type="Gene3D" id="3.40.50.970">
    <property type="match status" value="1"/>
</dbReference>
<evidence type="ECO:0000256" key="1">
    <source>
        <dbReference type="ARBA" id="ARBA00001964"/>
    </source>
</evidence>
<dbReference type="InterPro" id="IPR001017">
    <property type="entry name" value="DH_E1"/>
</dbReference>
<protein>
    <recommendedName>
        <fullName evidence="6">Dehydrogenase E1 component domain-containing protein</fullName>
    </recommendedName>
</protein>
<comment type="caution">
    <text evidence="7">The sequence shown here is derived from an EMBL/GenBank/DDBJ whole genome shotgun (WGS) entry which is preliminary data.</text>
</comment>
<dbReference type="AlphaFoldDB" id="A0A101KTK1"/>
<dbReference type="OrthoDB" id="9766715at2"/>
<dbReference type="SUPFAM" id="SSF52518">
    <property type="entry name" value="Thiamin diphosphate-binding fold (THDP-binding)"/>
    <property type="match status" value="1"/>
</dbReference>
<dbReference type="PANTHER" id="PTHR11516:SF60">
    <property type="entry name" value="PYRUVATE DEHYDROGENASE E1 COMPONENT SUBUNIT ALPHA"/>
    <property type="match status" value="1"/>
</dbReference>
<dbReference type="InterPro" id="IPR029061">
    <property type="entry name" value="THDP-binding"/>
</dbReference>
<evidence type="ECO:0000256" key="2">
    <source>
        <dbReference type="ARBA" id="ARBA00023002"/>
    </source>
</evidence>
<dbReference type="Pfam" id="PF00676">
    <property type="entry name" value="E1_dh"/>
    <property type="match status" value="1"/>
</dbReference>
<comment type="function">
    <text evidence="4">The pyruvate dehydrogenase complex catalyzes the overall conversion of pyruvate to acetyl-CoA and CO(2). It contains multiple copies of three enzymatic components: pyruvate dehydrogenase (E1), dihydrolipoamide acetyltransferase (E2) and lipoamide dehydrogenase (E3).</text>
</comment>
<dbReference type="PANTHER" id="PTHR11516">
    <property type="entry name" value="PYRUVATE DEHYDROGENASE E1 COMPONENT, ALPHA SUBUNIT BACTERIAL AND ORGANELLAR"/>
    <property type="match status" value="1"/>
</dbReference>
<dbReference type="GO" id="GO:0004739">
    <property type="term" value="F:pyruvate dehydrogenase (acetyl-transferring) activity"/>
    <property type="evidence" value="ECO:0007669"/>
    <property type="project" value="UniProtKB-EC"/>
</dbReference>